<sequence length="244" mass="26832">MNKNKRFIGAIVLVVSFALFLIGGFVLNKINAAESYKAGDKELLYSSGVSKDEDKDVSLKNEENVKNKESSNSENVIEGNRENTNNSSIIKVDVKGAINKPGIYSLKEGDRIDDLLKLCGGLTQDADANRVYFSKKLCDEDIIYIFKNGESEEEVPKMSISSENNGANNVDNKNFNKTSSGKININTANLEELKTLSGIGDSKAQAIIDYREKNGGFKDVSELRNVEGIGEKTLNKFIDSVDIK</sequence>
<keyword evidence="5" id="KW-1185">Reference proteome</keyword>
<feature type="domain" description="Helix-hairpin-helix DNA-binding motif class 1" evidence="3">
    <location>
        <begin position="221"/>
        <end position="240"/>
    </location>
</feature>
<dbReference type="PANTHER" id="PTHR21180:SF32">
    <property type="entry name" value="ENDONUCLEASE_EXONUCLEASE_PHOSPHATASE FAMILY DOMAIN-CONTAINING PROTEIN 1"/>
    <property type="match status" value="1"/>
</dbReference>
<feature type="domain" description="Helix-hairpin-helix DNA-binding motif class 1" evidence="3">
    <location>
        <begin position="191"/>
        <end position="210"/>
    </location>
</feature>
<dbReference type="Pfam" id="PF10531">
    <property type="entry name" value="SLBB"/>
    <property type="match status" value="1"/>
</dbReference>
<dbReference type="GO" id="GO:0003677">
    <property type="term" value="F:DNA binding"/>
    <property type="evidence" value="ECO:0007669"/>
    <property type="project" value="InterPro"/>
</dbReference>
<evidence type="ECO:0000313" key="4">
    <source>
        <dbReference type="EMBL" id="SHI02335.1"/>
    </source>
</evidence>
<protein>
    <submittedName>
        <fullName evidence="4">Competence protein ComEA</fullName>
    </submittedName>
</protein>
<feature type="transmembrane region" description="Helical" evidence="2">
    <location>
        <begin position="7"/>
        <end position="27"/>
    </location>
</feature>
<dbReference type="OrthoDB" id="9790239at2"/>
<dbReference type="Pfam" id="PF12836">
    <property type="entry name" value="HHH_3"/>
    <property type="match status" value="1"/>
</dbReference>
<proteinExistence type="predicted"/>
<name>A0A1M5XR73_9CLOT</name>
<dbReference type="NCBIfam" id="TIGR00426">
    <property type="entry name" value="competence protein ComEA helix-hairpin-helix repeat region"/>
    <property type="match status" value="1"/>
</dbReference>
<feature type="region of interest" description="Disordered" evidence="1">
    <location>
        <begin position="55"/>
        <end position="81"/>
    </location>
</feature>
<keyword evidence="2" id="KW-1133">Transmembrane helix</keyword>
<accession>A0A1M5XR73</accession>
<dbReference type="RefSeq" id="WP_072832259.1">
    <property type="nucleotide sequence ID" value="NZ_FQXP01000009.1"/>
</dbReference>
<gene>
    <name evidence="4" type="ORF">SAMN02745196_02409</name>
</gene>
<dbReference type="InterPro" id="IPR019554">
    <property type="entry name" value="Soluble_ligand-bd"/>
</dbReference>
<dbReference type="AlphaFoldDB" id="A0A1M5XR73"/>
<dbReference type="InterPro" id="IPR003583">
    <property type="entry name" value="Hlx-hairpin-Hlx_DNA-bd_motif"/>
</dbReference>
<dbReference type="Gene3D" id="1.10.150.310">
    <property type="entry name" value="Tex RuvX-like domain-like"/>
    <property type="match status" value="1"/>
</dbReference>
<reference evidence="4 5" key="1">
    <citation type="submission" date="2016-11" db="EMBL/GenBank/DDBJ databases">
        <authorList>
            <person name="Jaros S."/>
            <person name="Januszkiewicz K."/>
            <person name="Wedrychowicz H."/>
        </authorList>
    </citation>
    <scope>NUCLEOTIDE SEQUENCE [LARGE SCALE GENOMIC DNA]</scope>
    <source>
        <strain evidence="4 5">DSM 3089</strain>
    </source>
</reference>
<evidence type="ECO:0000256" key="2">
    <source>
        <dbReference type="SAM" id="Phobius"/>
    </source>
</evidence>
<dbReference type="InterPro" id="IPR051675">
    <property type="entry name" value="Endo/Exo/Phosphatase_dom_1"/>
</dbReference>
<dbReference type="SMART" id="SM00278">
    <property type="entry name" value="HhH1"/>
    <property type="match status" value="2"/>
</dbReference>
<dbReference type="STRING" id="1121306.SAMN02745196_02409"/>
<dbReference type="SUPFAM" id="SSF47781">
    <property type="entry name" value="RuvA domain 2-like"/>
    <property type="match status" value="1"/>
</dbReference>
<dbReference type="InterPro" id="IPR010994">
    <property type="entry name" value="RuvA_2-like"/>
</dbReference>
<feature type="compositionally biased region" description="Basic and acidic residues" evidence="1">
    <location>
        <begin position="55"/>
        <end position="71"/>
    </location>
</feature>
<evidence type="ECO:0000259" key="3">
    <source>
        <dbReference type="SMART" id="SM00278"/>
    </source>
</evidence>
<keyword evidence="2" id="KW-0812">Transmembrane</keyword>
<organism evidence="4 5">
    <name type="scientific">Clostridium collagenovorans DSM 3089</name>
    <dbReference type="NCBI Taxonomy" id="1121306"/>
    <lineage>
        <taxon>Bacteria</taxon>
        <taxon>Bacillati</taxon>
        <taxon>Bacillota</taxon>
        <taxon>Clostridia</taxon>
        <taxon>Eubacteriales</taxon>
        <taxon>Clostridiaceae</taxon>
        <taxon>Clostridium</taxon>
    </lineage>
</organism>
<dbReference type="GO" id="GO:0015628">
    <property type="term" value="P:protein secretion by the type II secretion system"/>
    <property type="evidence" value="ECO:0007669"/>
    <property type="project" value="TreeGrafter"/>
</dbReference>
<dbReference type="Proteomes" id="UP000184526">
    <property type="component" value="Unassembled WGS sequence"/>
</dbReference>
<dbReference type="GO" id="GO:0015627">
    <property type="term" value="C:type II protein secretion system complex"/>
    <property type="evidence" value="ECO:0007669"/>
    <property type="project" value="TreeGrafter"/>
</dbReference>
<keyword evidence="2" id="KW-0472">Membrane</keyword>
<dbReference type="InterPro" id="IPR004509">
    <property type="entry name" value="Competence_ComEA_HhH"/>
</dbReference>
<dbReference type="GO" id="GO:0006281">
    <property type="term" value="P:DNA repair"/>
    <property type="evidence" value="ECO:0007669"/>
    <property type="project" value="InterPro"/>
</dbReference>
<dbReference type="Gene3D" id="3.10.560.10">
    <property type="entry name" value="Outer membrane lipoprotein wza domain like"/>
    <property type="match status" value="1"/>
</dbReference>
<dbReference type="EMBL" id="FQXP01000009">
    <property type="protein sequence ID" value="SHI02335.1"/>
    <property type="molecule type" value="Genomic_DNA"/>
</dbReference>
<dbReference type="PANTHER" id="PTHR21180">
    <property type="entry name" value="ENDONUCLEASE/EXONUCLEASE/PHOSPHATASE FAMILY DOMAIN-CONTAINING PROTEIN 1"/>
    <property type="match status" value="1"/>
</dbReference>
<evidence type="ECO:0000256" key="1">
    <source>
        <dbReference type="SAM" id="MobiDB-lite"/>
    </source>
</evidence>
<evidence type="ECO:0000313" key="5">
    <source>
        <dbReference type="Proteomes" id="UP000184526"/>
    </source>
</evidence>